<feature type="binding site" evidence="8">
    <location>
        <position position="281"/>
    </location>
    <ligand>
        <name>Mn(2+)</name>
        <dbReference type="ChEBI" id="CHEBI:29035"/>
        <label>2</label>
    </ligand>
</feature>
<dbReference type="EMBL" id="BAAAKW010000020">
    <property type="protein sequence ID" value="GAA1213628.1"/>
    <property type="molecule type" value="Genomic_DNA"/>
</dbReference>
<feature type="binding site" evidence="8">
    <location>
        <position position="365"/>
    </location>
    <ligand>
        <name>Mn(2+)</name>
        <dbReference type="ChEBI" id="CHEBI:29035"/>
        <label>2</label>
    </ligand>
</feature>
<evidence type="ECO:0000313" key="10">
    <source>
        <dbReference type="EMBL" id="GAA1213628.1"/>
    </source>
</evidence>
<feature type="binding site" evidence="8">
    <location>
        <position position="286"/>
    </location>
    <ligand>
        <name>Mn(2+)</name>
        <dbReference type="ChEBI" id="CHEBI:29035"/>
        <label>1</label>
    </ligand>
</feature>
<comment type="subcellular location">
    <subcellularLocation>
        <location evidence="8">Cytoplasm</location>
    </subcellularLocation>
</comment>
<dbReference type="GO" id="GO:0004177">
    <property type="term" value="F:aminopeptidase activity"/>
    <property type="evidence" value="ECO:0007669"/>
    <property type="project" value="UniProtKB-KW"/>
</dbReference>
<feature type="binding site" evidence="8">
    <location>
        <position position="286"/>
    </location>
    <ligand>
        <name>Mn(2+)</name>
        <dbReference type="ChEBI" id="CHEBI:29035"/>
        <label>2</label>
    </ligand>
</feature>
<feature type="binding site" evidence="8">
    <location>
        <position position="363"/>
    </location>
    <ligand>
        <name>Mn(2+)</name>
        <dbReference type="ChEBI" id="CHEBI:29035"/>
        <label>1</label>
    </ligand>
</feature>
<keyword evidence="11" id="KW-1185">Reference proteome</keyword>
<name>A0ABP4G8Y7_9MICO</name>
<reference evidence="11" key="1">
    <citation type="journal article" date="2019" name="Int. J. Syst. Evol. Microbiol.">
        <title>The Global Catalogue of Microorganisms (GCM) 10K type strain sequencing project: providing services to taxonomists for standard genome sequencing and annotation.</title>
        <authorList>
            <consortium name="The Broad Institute Genomics Platform"/>
            <consortium name="The Broad Institute Genome Sequencing Center for Infectious Disease"/>
            <person name="Wu L."/>
            <person name="Ma J."/>
        </authorList>
    </citation>
    <scope>NUCLEOTIDE SEQUENCE [LARGE SCALE GENOMIC DNA]</scope>
    <source>
        <strain evidence="11">JCM 12762</strain>
    </source>
</reference>
<evidence type="ECO:0000256" key="4">
    <source>
        <dbReference type="ARBA" id="ARBA00022438"/>
    </source>
</evidence>
<keyword evidence="8" id="KW-0464">Manganese</keyword>
<evidence type="ECO:0000256" key="5">
    <source>
        <dbReference type="ARBA" id="ARBA00022670"/>
    </source>
</evidence>
<evidence type="ECO:0000256" key="3">
    <source>
        <dbReference type="ARBA" id="ARBA00009528"/>
    </source>
</evidence>
<dbReference type="InterPro" id="IPR043472">
    <property type="entry name" value="Macro_dom-like"/>
</dbReference>
<protein>
    <recommendedName>
        <fullName evidence="8">Probable cytosol aminopeptidase</fullName>
        <ecNumber evidence="8">3.4.11.1</ecNumber>
    </recommendedName>
    <alternativeName>
        <fullName evidence="8">Leucine aminopeptidase</fullName>
        <shortName evidence="8">LAP</shortName>
        <ecNumber evidence="8">3.4.11.10</ecNumber>
    </alternativeName>
    <alternativeName>
        <fullName evidence="8">Leucyl aminopeptidase</fullName>
    </alternativeName>
</protein>
<dbReference type="InterPro" id="IPR011356">
    <property type="entry name" value="Leucine_aapep/pepB"/>
</dbReference>
<dbReference type="Gene3D" id="3.40.630.10">
    <property type="entry name" value="Zn peptidases"/>
    <property type="match status" value="1"/>
</dbReference>
<feature type="domain" description="Cytosol aminopeptidase" evidence="9">
    <location>
        <begin position="361"/>
        <end position="368"/>
    </location>
</feature>
<dbReference type="SUPFAM" id="SSF53187">
    <property type="entry name" value="Zn-dependent exopeptidases"/>
    <property type="match status" value="1"/>
</dbReference>
<comment type="cofactor">
    <cofactor evidence="8">
        <name>Mn(2+)</name>
        <dbReference type="ChEBI" id="CHEBI:29035"/>
    </cofactor>
    <text evidence="8">Binds 2 manganese ions per subunit.</text>
</comment>
<gene>
    <name evidence="8" type="primary">pepA</name>
    <name evidence="10" type="ORF">GCM10009655_11100</name>
</gene>
<keyword evidence="4 8" id="KW-0031">Aminopeptidase</keyword>
<dbReference type="PROSITE" id="PS00631">
    <property type="entry name" value="CYTOSOL_AP"/>
    <property type="match status" value="1"/>
</dbReference>
<dbReference type="PANTHER" id="PTHR11963:SF23">
    <property type="entry name" value="CYTOSOL AMINOPEPTIDASE"/>
    <property type="match status" value="1"/>
</dbReference>
<dbReference type="NCBIfam" id="NF002073">
    <property type="entry name" value="PRK00913.1-2"/>
    <property type="match status" value="1"/>
</dbReference>
<keyword evidence="6 8" id="KW-0378">Hydrolase</keyword>
<dbReference type="EC" id="3.4.11.1" evidence="8"/>
<proteinExistence type="inferred from homology"/>
<sequence length="523" mass="53938">MHARILRITAHSVMLLANMQVDAGYHGGMTVATLHLSTAPASEIETDVLVIGVVKTDSGPQLVDTSAALAPFAEALNIIGATGAQDELHRIPASGIAAPAVAFIGLGDTAVTPEILRYAAGSAARQLRGAAHIALALGTESADDTLAALEGAAIGAYSYDTYRSSKPEASKSLATAITVVSPIDDAALIERATIIAYATHVTRDLVNEAPRELYPATFADRASELAALDNVEVEVLAEKELEEGGFGGILGVGQGSSRGPRLVKLSYNPDGATKHLALVGKGITFDSGGLSLKPGLGMIGMKFDMSGAATVMAVVEACAKLGTNVRLTAWLCLAENMPSGTAIRPNDVLTIRGGKTVEVLNTDAEGRLVMADGLVVASEENPDAIVDIATLTGAAVVALGNRYAGAMGDKDLVNQVVAVADRVGEPFWPMPISPELRPMLASDIADIANIKAGNSAGGMLIAAAFLKDFVGKRADSTETIPWAHIDIAGPSDNRASGWGYVGKGATGIGVRTLIELAEEFSRP</sequence>
<evidence type="ECO:0000259" key="9">
    <source>
        <dbReference type="PROSITE" id="PS00631"/>
    </source>
</evidence>
<dbReference type="InterPro" id="IPR008283">
    <property type="entry name" value="Peptidase_M17_N"/>
</dbReference>
<dbReference type="CDD" id="cd00433">
    <property type="entry name" value="Peptidase_M17"/>
    <property type="match status" value="1"/>
</dbReference>
<dbReference type="InterPro" id="IPR000819">
    <property type="entry name" value="Peptidase_M17_C"/>
</dbReference>
<evidence type="ECO:0000256" key="1">
    <source>
        <dbReference type="ARBA" id="ARBA00000135"/>
    </source>
</evidence>
<dbReference type="InterPro" id="IPR023042">
    <property type="entry name" value="Peptidase_M17_leu_NH2_pept"/>
</dbReference>
<dbReference type="PANTHER" id="PTHR11963">
    <property type="entry name" value="LEUCINE AMINOPEPTIDASE-RELATED"/>
    <property type="match status" value="1"/>
</dbReference>
<comment type="function">
    <text evidence="7 8">Presumably involved in the processing and regular turnover of intracellular proteins. Catalyzes the removal of unsubstituted N-terminal amino acids from various peptides.</text>
</comment>
<accession>A0ABP4G8Y7</accession>
<keyword evidence="8" id="KW-0963">Cytoplasm</keyword>
<dbReference type="PRINTS" id="PR00481">
    <property type="entry name" value="LAMNOPPTDASE"/>
</dbReference>
<comment type="catalytic activity">
    <reaction evidence="2 8">
        <text>Release of an N-terminal amino acid, preferentially leucine, but not glutamic or aspartic acids.</text>
        <dbReference type="EC" id="3.4.11.10"/>
    </reaction>
</comment>
<evidence type="ECO:0000256" key="8">
    <source>
        <dbReference type="HAMAP-Rule" id="MF_00181"/>
    </source>
</evidence>
<dbReference type="HAMAP" id="MF_00181">
    <property type="entry name" value="Cytosol_peptidase_M17"/>
    <property type="match status" value="1"/>
</dbReference>
<dbReference type="Gene3D" id="3.40.220.10">
    <property type="entry name" value="Leucine Aminopeptidase, subunit E, domain 1"/>
    <property type="match status" value="1"/>
</dbReference>
<keyword evidence="8" id="KW-0479">Metal-binding</keyword>
<organism evidence="10 11">
    <name type="scientific">Rhodoglobus aureus</name>
    <dbReference type="NCBI Taxonomy" id="191497"/>
    <lineage>
        <taxon>Bacteria</taxon>
        <taxon>Bacillati</taxon>
        <taxon>Actinomycetota</taxon>
        <taxon>Actinomycetes</taxon>
        <taxon>Micrococcales</taxon>
        <taxon>Microbacteriaceae</taxon>
        <taxon>Rhodoglobus</taxon>
    </lineage>
</organism>
<dbReference type="EC" id="3.4.11.10" evidence="8"/>
<evidence type="ECO:0000256" key="7">
    <source>
        <dbReference type="ARBA" id="ARBA00049972"/>
    </source>
</evidence>
<comment type="caution">
    <text evidence="10">The sequence shown here is derived from an EMBL/GenBank/DDBJ whole genome shotgun (WGS) entry which is preliminary data.</text>
</comment>
<comment type="catalytic activity">
    <reaction evidence="1 8">
        <text>Release of an N-terminal amino acid, Xaa-|-Yaa-, in which Xaa is preferably Leu, but may be other amino acids including Pro although not Arg or Lys, and Yaa may be Pro. Amino acid amides and methyl esters are also readily hydrolyzed, but rates on arylamides are exceedingly low.</text>
        <dbReference type="EC" id="3.4.11.1"/>
    </reaction>
</comment>
<evidence type="ECO:0000313" key="11">
    <source>
        <dbReference type="Proteomes" id="UP001500943"/>
    </source>
</evidence>
<feature type="active site" evidence="8">
    <location>
        <position position="293"/>
    </location>
</feature>
<feature type="active site" evidence="8">
    <location>
        <position position="367"/>
    </location>
</feature>
<dbReference type="Pfam" id="PF00883">
    <property type="entry name" value="Peptidase_M17"/>
    <property type="match status" value="1"/>
</dbReference>
<keyword evidence="5 8" id="KW-0645">Protease</keyword>
<dbReference type="Pfam" id="PF02789">
    <property type="entry name" value="Peptidase_M17_N"/>
    <property type="match status" value="1"/>
</dbReference>
<dbReference type="Proteomes" id="UP001500943">
    <property type="component" value="Unassembled WGS sequence"/>
</dbReference>
<comment type="similarity">
    <text evidence="3 8">Belongs to the peptidase M17 family.</text>
</comment>
<evidence type="ECO:0000256" key="2">
    <source>
        <dbReference type="ARBA" id="ARBA00000967"/>
    </source>
</evidence>
<feature type="binding site" evidence="8">
    <location>
        <position position="365"/>
    </location>
    <ligand>
        <name>Mn(2+)</name>
        <dbReference type="ChEBI" id="CHEBI:29035"/>
        <label>1</label>
    </ligand>
</feature>
<dbReference type="SUPFAM" id="SSF52949">
    <property type="entry name" value="Macro domain-like"/>
    <property type="match status" value="1"/>
</dbReference>
<evidence type="ECO:0000256" key="6">
    <source>
        <dbReference type="ARBA" id="ARBA00022801"/>
    </source>
</evidence>
<feature type="binding site" evidence="8">
    <location>
        <position position="304"/>
    </location>
    <ligand>
        <name>Mn(2+)</name>
        <dbReference type="ChEBI" id="CHEBI:29035"/>
        <label>2</label>
    </ligand>
</feature>